<comment type="caution">
    <text evidence="1">The sequence shown here is derived from an EMBL/GenBank/DDBJ whole genome shotgun (WGS) entry which is preliminary data.</text>
</comment>
<gene>
    <name evidence="1" type="ORF">HNQ94_002877</name>
</gene>
<keyword evidence="2" id="KW-1185">Reference proteome</keyword>
<evidence type="ECO:0000313" key="1">
    <source>
        <dbReference type="EMBL" id="MBB6454395.1"/>
    </source>
</evidence>
<accession>A0A841Q7N8</accession>
<dbReference type="AlphaFoldDB" id="A0A841Q7N8"/>
<proteinExistence type="predicted"/>
<dbReference type="Proteomes" id="UP000581688">
    <property type="component" value="Unassembled WGS sequence"/>
</dbReference>
<reference evidence="1 2" key="1">
    <citation type="submission" date="2020-08" db="EMBL/GenBank/DDBJ databases">
        <title>Genomic Encyclopedia of Type Strains, Phase IV (KMG-IV): sequencing the most valuable type-strain genomes for metagenomic binning, comparative biology and taxonomic classification.</title>
        <authorList>
            <person name="Goeker M."/>
        </authorList>
    </citation>
    <scope>NUCLEOTIDE SEQUENCE [LARGE SCALE GENOMIC DNA]</scope>
    <source>
        <strain evidence="1 2">DSM 19612</strain>
    </source>
</reference>
<sequence>MKQKIIITEDIIEAFLDKIVFQYKYTDAAEKLGIGLHFLEDIDLQSLMEKVIDKEVFDVPYDYYKGILTKEEAVKIIMSDETILEAI</sequence>
<name>A0A841Q7N8_9BACI</name>
<dbReference type="EMBL" id="JACHGH010000009">
    <property type="protein sequence ID" value="MBB6454395.1"/>
    <property type="molecule type" value="Genomic_DNA"/>
</dbReference>
<organism evidence="1 2">
    <name type="scientific">Salirhabdus euzebyi</name>
    <dbReference type="NCBI Taxonomy" id="394506"/>
    <lineage>
        <taxon>Bacteria</taxon>
        <taxon>Bacillati</taxon>
        <taxon>Bacillota</taxon>
        <taxon>Bacilli</taxon>
        <taxon>Bacillales</taxon>
        <taxon>Bacillaceae</taxon>
        <taxon>Salirhabdus</taxon>
    </lineage>
</organism>
<evidence type="ECO:0000313" key="2">
    <source>
        <dbReference type="Proteomes" id="UP000581688"/>
    </source>
</evidence>
<protein>
    <submittedName>
        <fullName evidence="1">Uncharacterized protein</fullName>
    </submittedName>
</protein>
<dbReference type="RefSeq" id="WP_174497115.1">
    <property type="nucleotide sequence ID" value="NZ_CADDWK010000011.1"/>
</dbReference>